<feature type="transmembrane region" description="Helical" evidence="2">
    <location>
        <begin position="288"/>
        <end position="311"/>
    </location>
</feature>
<keyword evidence="2" id="KW-1133">Transmembrane helix</keyword>
<evidence type="ECO:0000256" key="1">
    <source>
        <dbReference type="SAM" id="MobiDB-lite"/>
    </source>
</evidence>
<reference evidence="3 4" key="1">
    <citation type="submission" date="2019-06" db="EMBL/GenBank/DDBJ databases">
        <title>Sequencing the genomes of 1000 actinobacteria strains.</title>
        <authorList>
            <person name="Klenk H.-P."/>
        </authorList>
    </citation>
    <scope>NUCLEOTIDE SEQUENCE [LARGE SCALE GENOMIC DNA]</scope>
    <source>
        <strain evidence="3 4">DSM 21776</strain>
    </source>
</reference>
<dbReference type="Proteomes" id="UP000320085">
    <property type="component" value="Unassembled WGS sequence"/>
</dbReference>
<evidence type="ECO:0000313" key="4">
    <source>
        <dbReference type="Proteomes" id="UP000320085"/>
    </source>
</evidence>
<comment type="caution">
    <text evidence="3">The sequence shown here is derived from an EMBL/GenBank/DDBJ whole genome shotgun (WGS) entry which is preliminary data.</text>
</comment>
<gene>
    <name evidence="3" type="ORF">FHX52_3229</name>
</gene>
<dbReference type="AlphaFoldDB" id="A0A543PR18"/>
<evidence type="ECO:0000256" key="2">
    <source>
        <dbReference type="SAM" id="Phobius"/>
    </source>
</evidence>
<feature type="transmembrane region" description="Helical" evidence="2">
    <location>
        <begin position="203"/>
        <end position="223"/>
    </location>
</feature>
<evidence type="ECO:0000313" key="3">
    <source>
        <dbReference type="EMBL" id="TQN46504.1"/>
    </source>
</evidence>
<protein>
    <submittedName>
        <fullName evidence="3">Uncharacterized protein</fullName>
    </submittedName>
</protein>
<accession>A0A543PR18</accession>
<feature type="transmembrane region" description="Helical" evidence="2">
    <location>
        <begin position="171"/>
        <end position="191"/>
    </location>
</feature>
<keyword evidence="2" id="KW-0472">Membrane</keyword>
<organism evidence="3 4">
    <name type="scientific">Humibacillus xanthopallidus</name>
    <dbReference type="NCBI Taxonomy" id="412689"/>
    <lineage>
        <taxon>Bacteria</taxon>
        <taxon>Bacillati</taxon>
        <taxon>Actinomycetota</taxon>
        <taxon>Actinomycetes</taxon>
        <taxon>Micrococcales</taxon>
        <taxon>Intrasporangiaceae</taxon>
        <taxon>Humibacillus</taxon>
    </lineage>
</organism>
<proteinExistence type="predicted"/>
<keyword evidence="2" id="KW-0812">Transmembrane</keyword>
<dbReference type="EMBL" id="VFQF01000002">
    <property type="protein sequence ID" value="TQN46504.1"/>
    <property type="molecule type" value="Genomic_DNA"/>
</dbReference>
<sequence length="466" mass="51146">MSESNVVLLHPEEPHEPGPIWSGPTPKPKLTETQAVKKGKFVDRKTFRFVDLLFGLVVAHHISSRTPRNQWEPTPTVTQRLSAPYIKEGQDIVDIRLETDVDPELDAIDEGVEQIRVNVETLEKGPGDVTSPETNKPFSAAEGVSRAKQDADQIERDRAAGARIHERVPKWLRIVGHLMPFIELLGLLSFASFELNVPLLAPWVNLLTWSLCVVIVVVICIALKVSVDRAATHHNQARESELYGQNHEAEASRKHRLGWGIAAGLIALVITVCLLERAVVALTAARPLAALTLVALAVIAGIACPVVAFAATAFDGSKVRREHDVLVEQLDDDRDEWDDHIASIEEETAQLLQTAGGITTRIFPSIRVEAEAKANEARPVFNFLRLQLGLPEGDAPAGGTRLLWGHAGKARSGSISNGLPGSDEISLQGLIDRWLHVESKRGELKALLDRVAQLPPHPWDKSRPDQ</sequence>
<feature type="region of interest" description="Disordered" evidence="1">
    <location>
        <begin position="123"/>
        <end position="151"/>
    </location>
</feature>
<feature type="region of interest" description="Disordered" evidence="1">
    <location>
        <begin position="1"/>
        <end position="27"/>
    </location>
</feature>
<name>A0A543PR18_9MICO</name>
<feature type="transmembrane region" description="Helical" evidence="2">
    <location>
        <begin position="257"/>
        <end position="282"/>
    </location>
</feature>